<evidence type="ECO:0000256" key="5">
    <source>
        <dbReference type="HAMAP-Rule" id="MF_01361"/>
    </source>
</evidence>
<keyword evidence="3 5" id="KW-1133">Transmembrane helix</keyword>
<comment type="similarity">
    <text evidence="5">Belongs to the UPF0391 family.</text>
</comment>
<gene>
    <name evidence="6" type="ORF">MOC_4305</name>
</gene>
<keyword evidence="7" id="KW-1185">Reference proteome</keyword>
<dbReference type="STRING" id="693986.MOC_4305"/>
<dbReference type="KEGG" id="mor:MOC_4305"/>
<name>A0A089NZU7_9HYPH</name>
<feature type="transmembrane region" description="Helical" evidence="5">
    <location>
        <begin position="6"/>
        <end position="28"/>
    </location>
</feature>
<keyword evidence="2 5" id="KW-0812">Transmembrane</keyword>
<keyword evidence="1 5" id="KW-1003">Cell membrane</keyword>
<dbReference type="Proteomes" id="UP000029492">
    <property type="component" value="Chromosome"/>
</dbReference>
<sequence>MTLLKWALICFVISLIAGGLGFTGIASGAGSLARILFGLFLVIAIVIVVIAFAVGQAVF</sequence>
<evidence type="ECO:0000313" key="7">
    <source>
        <dbReference type="Proteomes" id="UP000029492"/>
    </source>
</evidence>
<evidence type="ECO:0000256" key="3">
    <source>
        <dbReference type="ARBA" id="ARBA00022989"/>
    </source>
</evidence>
<evidence type="ECO:0000256" key="2">
    <source>
        <dbReference type="ARBA" id="ARBA00022692"/>
    </source>
</evidence>
<organism evidence="6 7">
    <name type="scientific">Methylobacterium oryzae CBMB20</name>
    <dbReference type="NCBI Taxonomy" id="693986"/>
    <lineage>
        <taxon>Bacteria</taxon>
        <taxon>Pseudomonadati</taxon>
        <taxon>Pseudomonadota</taxon>
        <taxon>Alphaproteobacteria</taxon>
        <taxon>Hyphomicrobiales</taxon>
        <taxon>Methylobacteriaceae</taxon>
        <taxon>Methylobacterium</taxon>
    </lineage>
</organism>
<dbReference type="HAMAP" id="MF_01361">
    <property type="entry name" value="UPF0391"/>
    <property type="match status" value="1"/>
</dbReference>
<dbReference type="RefSeq" id="WP_043351142.1">
    <property type="nucleotide sequence ID" value="NZ_CP003811.1"/>
</dbReference>
<dbReference type="AlphaFoldDB" id="A0A089NZU7"/>
<evidence type="ECO:0000256" key="1">
    <source>
        <dbReference type="ARBA" id="ARBA00022475"/>
    </source>
</evidence>
<accession>A0A089NZU7</accession>
<dbReference type="PIRSF" id="PIRSF036466">
    <property type="entry name" value="UCP036466"/>
    <property type="match status" value="1"/>
</dbReference>
<dbReference type="InterPro" id="IPR009760">
    <property type="entry name" value="DUF1328"/>
</dbReference>
<comment type="caution">
    <text evidence="5">Lacks conserved residue(s) required for the propagation of feature annotation.</text>
</comment>
<feature type="transmembrane region" description="Helical" evidence="5">
    <location>
        <begin position="35"/>
        <end position="58"/>
    </location>
</feature>
<dbReference type="HOGENOM" id="CLU_187346_1_1_5"/>
<proteinExistence type="inferred from homology"/>
<dbReference type="GO" id="GO:0005886">
    <property type="term" value="C:plasma membrane"/>
    <property type="evidence" value="ECO:0007669"/>
    <property type="project" value="UniProtKB-UniRule"/>
</dbReference>
<evidence type="ECO:0000256" key="4">
    <source>
        <dbReference type="ARBA" id="ARBA00023136"/>
    </source>
</evidence>
<dbReference type="EMBL" id="CP003811">
    <property type="protein sequence ID" value="AIQ92060.1"/>
    <property type="molecule type" value="Genomic_DNA"/>
</dbReference>
<dbReference type="GeneID" id="96606015"/>
<reference evidence="6 7" key="1">
    <citation type="journal article" date="2014" name="PLoS ONE">
        <title>Genome Information of Methylobacterium oryzae, a Plant-Probiotic Methylotroph in the Phyllosphere.</title>
        <authorList>
            <person name="Kwak M.J."/>
            <person name="Jeong H."/>
            <person name="Madhaiyan M."/>
            <person name="Lee Y."/>
            <person name="Sa T.M."/>
            <person name="Oh T.K."/>
            <person name="Kim J.F."/>
        </authorList>
    </citation>
    <scope>NUCLEOTIDE SEQUENCE [LARGE SCALE GENOMIC DNA]</scope>
    <source>
        <strain evidence="6 7">CBMB20</strain>
    </source>
</reference>
<protein>
    <recommendedName>
        <fullName evidence="5">UPF0391 membrane protein MOC_4305</fullName>
    </recommendedName>
</protein>
<dbReference type="Pfam" id="PF07043">
    <property type="entry name" value="DUF1328"/>
    <property type="match status" value="1"/>
</dbReference>
<dbReference type="eggNOG" id="COG5487">
    <property type="taxonomic scope" value="Bacteria"/>
</dbReference>
<keyword evidence="4 5" id="KW-0472">Membrane</keyword>
<evidence type="ECO:0000313" key="6">
    <source>
        <dbReference type="EMBL" id="AIQ92060.1"/>
    </source>
</evidence>